<organism evidence="7 8">
    <name type="scientific">Trichinella murrelli</name>
    <dbReference type="NCBI Taxonomy" id="144512"/>
    <lineage>
        <taxon>Eukaryota</taxon>
        <taxon>Metazoa</taxon>
        <taxon>Ecdysozoa</taxon>
        <taxon>Nematoda</taxon>
        <taxon>Enoplea</taxon>
        <taxon>Dorylaimia</taxon>
        <taxon>Trichinellida</taxon>
        <taxon>Trichinellidae</taxon>
        <taxon>Trichinella</taxon>
    </lineage>
</organism>
<reference evidence="7 8" key="1">
    <citation type="submission" date="2015-01" db="EMBL/GenBank/DDBJ databases">
        <title>Evolution of Trichinella species and genotypes.</title>
        <authorList>
            <person name="Korhonen P.K."/>
            <person name="Edoardo P."/>
            <person name="Giuseppe L.R."/>
            <person name="Gasser R.B."/>
        </authorList>
    </citation>
    <scope>NUCLEOTIDE SEQUENCE [LARGE SCALE GENOMIC DNA]</scope>
    <source>
        <strain evidence="7">ISS417</strain>
    </source>
</reference>
<dbReference type="GO" id="GO:1904263">
    <property type="term" value="P:positive regulation of TORC1 signaling"/>
    <property type="evidence" value="ECO:0007669"/>
    <property type="project" value="TreeGrafter"/>
</dbReference>
<dbReference type="GO" id="GO:0071986">
    <property type="term" value="C:Ragulator complex"/>
    <property type="evidence" value="ECO:0007669"/>
    <property type="project" value="InterPro"/>
</dbReference>
<keyword evidence="8" id="KW-1185">Reference proteome</keyword>
<dbReference type="GO" id="GO:0005764">
    <property type="term" value="C:lysosome"/>
    <property type="evidence" value="ECO:0007669"/>
    <property type="project" value="UniProtKB-SubCell"/>
</dbReference>
<gene>
    <name evidence="7" type="ORF">T05_4838</name>
</gene>
<dbReference type="Proteomes" id="UP000055048">
    <property type="component" value="Unassembled WGS sequence"/>
</dbReference>
<sequence length="95" mass="10684">MEKLFLEKFSEICGSHGITGCLCADQQGLCVAANGDLTNKNTAEITRLYHLACTLDPNNGDKPKVLLEHGSEFCCWRVSFSRPITTHWTWQRVNL</sequence>
<dbReference type="PANTHER" id="PTHR13342">
    <property type="entry name" value="RAGULATOR COMPLEX PROTEIN LAMTOR5"/>
    <property type="match status" value="1"/>
</dbReference>
<evidence type="ECO:0000313" key="7">
    <source>
        <dbReference type="EMBL" id="KRX45491.1"/>
    </source>
</evidence>
<dbReference type="PANTHER" id="PTHR13342:SF2">
    <property type="entry name" value="RAGULATOR COMPLEX PROTEIN LAMTOR5"/>
    <property type="match status" value="1"/>
</dbReference>
<comment type="similarity">
    <text evidence="3">Belongs to the LAMTOR5 family.</text>
</comment>
<evidence type="ECO:0000256" key="1">
    <source>
        <dbReference type="ARBA" id="ARBA00004371"/>
    </source>
</evidence>
<comment type="caution">
    <text evidence="7">The sequence shown here is derived from an EMBL/GenBank/DDBJ whole genome shotgun (WGS) entry which is preliminary data.</text>
</comment>
<dbReference type="Gene3D" id="3.30.450.30">
    <property type="entry name" value="Dynein light chain 2a, cytoplasmic"/>
    <property type="match status" value="1"/>
</dbReference>
<dbReference type="EMBL" id="JYDJ01000075">
    <property type="protein sequence ID" value="KRX45491.1"/>
    <property type="molecule type" value="Genomic_DNA"/>
</dbReference>
<evidence type="ECO:0000256" key="3">
    <source>
        <dbReference type="ARBA" id="ARBA00007795"/>
    </source>
</evidence>
<proteinExistence type="inferred from homology"/>
<evidence type="ECO:0000313" key="8">
    <source>
        <dbReference type="Proteomes" id="UP000055048"/>
    </source>
</evidence>
<dbReference type="GO" id="GO:0005085">
    <property type="term" value="F:guanyl-nucleotide exchange factor activity"/>
    <property type="evidence" value="ECO:0007669"/>
    <property type="project" value="TreeGrafter"/>
</dbReference>
<evidence type="ECO:0000256" key="4">
    <source>
        <dbReference type="ARBA" id="ARBA00022490"/>
    </source>
</evidence>
<comment type="subcellular location">
    <subcellularLocation>
        <location evidence="2">Cytoplasm</location>
    </subcellularLocation>
    <subcellularLocation>
        <location evidence="1">Lysosome</location>
    </subcellularLocation>
</comment>
<name>A0A0V0U461_9BILA</name>
<keyword evidence="4" id="KW-0963">Cytoplasm</keyword>
<dbReference type="GO" id="GO:0043066">
    <property type="term" value="P:negative regulation of apoptotic process"/>
    <property type="evidence" value="ECO:0007669"/>
    <property type="project" value="InterPro"/>
</dbReference>
<dbReference type="OrthoDB" id="76862at2759"/>
<keyword evidence="5" id="KW-0458">Lysosome</keyword>
<accession>A0A0V0U461</accession>
<dbReference type="Pfam" id="PF16672">
    <property type="entry name" value="LAMTOR5"/>
    <property type="match status" value="1"/>
</dbReference>
<dbReference type="GO" id="GO:0071230">
    <property type="term" value="P:cellular response to amino acid stimulus"/>
    <property type="evidence" value="ECO:0007669"/>
    <property type="project" value="TreeGrafter"/>
</dbReference>
<dbReference type="InterPro" id="IPR024135">
    <property type="entry name" value="LAMTOR5"/>
</dbReference>
<evidence type="ECO:0000256" key="6">
    <source>
        <dbReference type="ARBA" id="ARBA00032692"/>
    </source>
</evidence>
<evidence type="ECO:0000256" key="2">
    <source>
        <dbReference type="ARBA" id="ARBA00004496"/>
    </source>
</evidence>
<protein>
    <recommendedName>
        <fullName evidence="6">Late endosomal/lysosomal adaptor and MAPK and MTOR activator 5</fullName>
    </recommendedName>
</protein>
<evidence type="ECO:0000256" key="5">
    <source>
        <dbReference type="ARBA" id="ARBA00023228"/>
    </source>
</evidence>
<dbReference type="AlphaFoldDB" id="A0A0V0U461"/>